<keyword evidence="5 7" id="KW-1133">Transmembrane helix</keyword>
<dbReference type="InterPro" id="IPR051393">
    <property type="entry name" value="ABC_transporter_permease"/>
</dbReference>
<evidence type="ECO:0000256" key="3">
    <source>
        <dbReference type="ARBA" id="ARBA00022475"/>
    </source>
</evidence>
<evidence type="ECO:0000256" key="2">
    <source>
        <dbReference type="ARBA" id="ARBA00022448"/>
    </source>
</evidence>
<feature type="transmembrane region" description="Helical" evidence="7">
    <location>
        <begin position="21"/>
        <end position="48"/>
    </location>
</feature>
<comment type="subcellular location">
    <subcellularLocation>
        <location evidence="1 7">Cell membrane</location>
        <topology evidence="1 7">Multi-pass membrane protein</topology>
    </subcellularLocation>
</comment>
<dbReference type="OrthoDB" id="9809173at2"/>
<dbReference type="EMBL" id="FWWU01000002">
    <property type="protein sequence ID" value="SMB78166.1"/>
    <property type="molecule type" value="Genomic_DNA"/>
</dbReference>
<evidence type="ECO:0000256" key="5">
    <source>
        <dbReference type="ARBA" id="ARBA00022989"/>
    </source>
</evidence>
<dbReference type="Proteomes" id="UP000192582">
    <property type="component" value="Unassembled WGS sequence"/>
</dbReference>
<dbReference type="Pfam" id="PF00528">
    <property type="entry name" value="BPD_transp_1"/>
    <property type="match status" value="1"/>
</dbReference>
<gene>
    <name evidence="9" type="ORF">SAMN00790413_06524</name>
</gene>
<dbReference type="Gene3D" id="1.10.3720.10">
    <property type="entry name" value="MetI-like"/>
    <property type="match status" value="1"/>
</dbReference>
<dbReference type="PANTHER" id="PTHR30193">
    <property type="entry name" value="ABC TRANSPORTER PERMEASE PROTEIN"/>
    <property type="match status" value="1"/>
</dbReference>
<name>A0A1W1UAP4_9DEIO</name>
<dbReference type="STRING" id="695939.SAMN00790413_06524"/>
<reference evidence="9 10" key="1">
    <citation type="submission" date="2017-04" db="EMBL/GenBank/DDBJ databases">
        <authorList>
            <person name="Afonso C.L."/>
            <person name="Miller P.J."/>
            <person name="Scott M.A."/>
            <person name="Spackman E."/>
            <person name="Goraichik I."/>
            <person name="Dimitrov K.M."/>
            <person name="Suarez D.L."/>
            <person name="Swayne D.E."/>
        </authorList>
    </citation>
    <scope>NUCLEOTIDE SEQUENCE [LARGE SCALE GENOMIC DNA]</scope>
    <source>
        <strain evidence="9 10">KR-140</strain>
    </source>
</reference>
<feature type="transmembrane region" description="Helical" evidence="7">
    <location>
        <begin position="122"/>
        <end position="143"/>
    </location>
</feature>
<feature type="domain" description="ABC transmembrane type-1" evidence="8">
    <location>
        <begin position="85"/>
        <end position="298"/>
    </location>
</feature>
<dbReference type="SUPFAM" id="SSF161098">
    <property type="entry name" value="MetI-like"/>
    <property type="match status" value="1"/>
</dbReference>
<evidence type="ECO:0000256" key="4">
    <source>
        <dbReference type="ARBA" id="ARBA00022692"/>
    </source>
</evidence>
<feature type="transmembrane region" description="Helical" evidence="7">
    <location>
        <begin position="280"/>
        <end position="299"/>
    </location>
</feature>
<evidence type="ECO:0000256" key="1">
    <source>
        <dbReference type="ARBA" id="ARBA00004651"/>
    </source>
</evidence>
<proteinExistence type="inferred from homology"/>
<keyword evidence="4 7" id="KW-0812">Transmembrane</keyword>
<dbReference type="GO" id="GO:0055085">
    <property type="term" value="P:transmembrane transport"/>
    <property type="evidence" value="ECO:0007669"/>
    <property type="project" value="InterPro"/>
</dbReference>
<feature type="transmembrane region" description="Helical" evidence="7">
    <location>
        <begin position="89"/>
        <end position="110"/>
    </location>
</feature>
<dbReference type="InterPro" id="IPR000515">
    <property type="entry name" value="MetI-like"/>
</dbReference>
<evidence type="ECO:0000313" key="9">
    <source>
        <dbReference type="EMBL" id="SMB78166.1"/>
    </source>
</evidence>
<keyword evidence="3" id="KW-1003">Cell membrane</keyword>
<keyword evidence="6 7" id="KW-0472">Membrane</keyword>
<keyword evidence="10" id="KW-1185">Reference proteome</keyword>
<evidence type="ECO:0000313" key="10">
    <source>
        <dbReference type="Proteomes" id="UP000192582"/>
    </source>
</evidence>
<dbReference type="GO" id="GO:0005886">
    <property type="term" value="C:plasma membrane"/>
    <property type="evidence" value="ECO:0007669"/>
    <property type="project" value="UniProtKB-SubCell"/>
</dbReference>
<protein>
    <submittedName>
        <fullName evidence="9">Carbohydrate ABC transporter membrane protein 1, CUT1 family</fullName>
    </submittedName>
</protein>
<evidence type="ECO:0000256" key="6">
    <source>
        <dbReference type="ARBA" id="ARBA00023136"/>
    </source>
</evidence>
<feature type="transmembrane region" description="Helical" evidence="7">
    <location>
        <begin position="173"/>
        <end position="195"/>
    </location>
</feature>
<evidence type="ECO:0000259" key="8">
    <source>
        <dbReference type="PROSITE" id="PS50928"/>
    </source>
</evidence>
<dbReference type="PANTHER" id="PTHR30193:SF1">
    <property type="entry name" value="ABC TRANSPORTER PERMEASE PROTEIN YESP-RELATED"/>
    <property type="match status" value="1"/>
</dbReference>
<comment type="similarity">
    <text evidence="7">Belongs to the binding-protein-dependent transport system permease family.</text>
</comment>
<feature type="transmembrane region" description="Helical" evidence="7">
    <location>
        <begin position="216"/>
        <end position="240"/>
    </location>
</feature>
<dbReference type="CDD" id="cd06261">
    <property type="entry name" value="TM_PBP2"/>
    <property type="match status" value="1"/>
</dbReference>
<dbReference type="AlphaFoldDB" id="A0A1W1UAP4"/>
<organism evidence="9 10">
    <name type="scientific">Deinococcus hopiensis KR-140</name>
    <dbReference type="NCBI Taxonomy" id="695939"/>
    <lineage>
        <taxon>Bacteria</taxon>
        <taxon>Thermotogati</taxon>
        <taxon>Deinococcota</taxon>
        <taxon>Deinococci</taxon>
        <taxon>Deinococcales</taxon>
        <taxon>Deinococcaceae</taxon>
        <taxon>Deinococcus</taxon>
    </lineage>
</organism>
<evidence type="ECO:0000256" key="7">
    <source>
        <dbReference type="RuleBase" id="RU363032"/>
    </source>
</evidence>
<dbReference type="InterPro" id="IPR035906">
    <property type="entry name" value="MetI-like_sf"/>
</dbReference>
<dbReference type="PROSITE" id="PS50928">
    <property type="entry name" value="ABC_TM1"/>
    <property type="match status" value="1"/>
</dbReference>
<keyword evidence="2 7" id="KW-0813">Transport</keyword>
<accession>A0A1W1UAP4</accession>
<dbReference type="RefSeq" id="WP_084045122.1">
    <property type="nucleotide sequence ID" value="NZ_FWWU01000002.1"/>
</dbReference>
<sequence length="311" mass="34938">MSTASTQYSSDNTRIRQRRKFWNHLGLGLLFIAPWLIGFLVLTLYPFFSSLYYSFTEYNVLSAPKWVGLQNYQHLMTDAKFVASIKNTLYYTVIAVPLGVGLAIGLALIYNQRIPARPLFRTLMYVPLIVPPVATALLWQWIFNPQVGLLNAMLAKIGVSGPTWLGDPHWSKIALIIMAQWGVGGSVLLLLAALQDVPRQLYEAAEIDGANLWQKFWNVTLPMISPVVFFISITGIISAFQVFTEAFIVSGGEGGPVNSTLFYSLYLFQQAFRFFNMGYASAMAWLLFLAVLIVTLIVFRSSAKVVFYDRT</sequence>